<evidence type="ECO:0000313" key="3">
    <source>
        <dbReference type="Proteomes" id="UP001208570"/>
    </source>
</evidence>
<dbReference type="AlphaFoldDB" id="A0AAD9MNX6"/>
<keyword evidence="3" id="KW-1185">Reference proteome</keyword>
<organism evidence="2 3">
    <name type="scientific">Paralvinella palmiformis</name>
    <dbReference type="NCBI Taxonomy" id="53620"/>
    <lineage>
        <taxon>Eukaryota</taxon>
        <taxon>Metazoa</taxon>
        <taxon>Spiralia</taxon>
        <taxon>Lophotrochozoa</taxon>
        <taxon>Annelida</taxon>
        <taxon>Polychaeta</taxon>
        <taxon>Sedentaria</taxon>
        <taxon>Canalipalpata</taxon>
        <taxon>Terebellida</taxon>
        <taxon>Terebelliformia</taxon>
        <taxon>Alvinellidae</taxon>
        <taxon>Paralvinella</taxon>
    </lineage>
</organism>
<protein>
    <submittedName>
        <fullName evidence="2">Uncharacterized protein</fullName>
    </submittedName>
</protein>
<accession>A0AAD9MNX6</accession>
<dbReference type="EMBL" id="JAODUP010001460">
    <property type="protein sequence ID" value="KAK2140155.1"/>
    <property type="molecule type" value="Genomic_DNA"/>
</dbReference>
<gene>
    <name evidence="2" type="ORF">LSH36_1460g00029</name>
</gene>
<feature type="coiled-coil region" evidence="1">
    <location>
        <begin position="41"/>
        <end position="72"/>
    </location>
</feature>
<evidence type="ECO:0000256" key="1">
    <source>
        <dbReference type="SAM" id="Coils"/>
    </source>
</evidence>
<proteinExistence type="predicted"/>
<dbReference type="Proteomes" id="UP001208570">
    <property type="component" value="Unassembled WGS sequence"/>
</dbReference>
<sequence>MSEGSVSLCLQLQDLHIENTDLKAQFARKCRELKKVKEHITMHYEHKIRQLNAELNEKERLWEREKKTLRETVLELQTKLLDCEAYRLQPTNGTKIEDPCCLDECDDTVVGSPLKGRDQLQEQVIQLYNQLISLRNVMLEQSRVIEKLTKQKSRAGELRDGNCSSFGRQAIPETTPVPCEADLAEQSNEYLHQLQRTKESDLFICDSFTTLTPAPERPEFTVVRPRHQSVTVERHINSVAVGSPSSHLQNASMWNVYVTNRLPRCYGQPWFNY</sequence>
<comment type="caution">
    <text evidence="2">The sequence shown here is derived from an EMBL/GenBank/DDBJ whole genome shotgun (WGS) entry which is preliminary data.</text>
</comment>
<name>A0AAD9MNX6_9ANNE</name>
<keyword evidence="1" id="KW-0175">Coiled coil</keyword>
<evidence type="ECO:0000313" key="2">
    <source>
        <dbReference type="EMBL" id="KAK2140155.1"/>
    </source>
</evidence>
<reference evidence="2" key="1">
    <citation type="journal article" date="2023" name="Mol. Biol. Evol.">
        <title>Third-Generation Sequencing Reveals the Adaptive Role of the Epigenome in Three Deep-Sea Polychaetes.</title>
        <authorList>
            <person name="Perez M."/>
            <person name="Aroh O."/>
            <person name="Sun Y."/>
            <person name="Lan Y."/>
            <person name="Juniper S.K."/>
            <person name="Young C.R."/>
            <person name="Angers B."/>
            <person name="Qian P.Y."/>
        </authorList>
    </citation>
    <scope>NUCLEOTIDE SEQUENCE</scope>
    <source>
        <strain evidence="2">P08H-3</strain>
    </source>
</reference>